<evidence type="ECO:0000256" key="3">
    <source>
        <dbReference type="ARBA" id="ARBA00006484"/>
    </source>
</evidence>
<evidence type="ECO:0000256" key="4">
    <source>
        <dbReference type="ARBA" id="ARBA00022832"/>
    </source>
</evidence>
<keyword evidence="5" id="KW-0521">NADP</keyword>
<dbReference type="FunFam" id="3.40.50.720:FF:000084">
    <property type="entry name" value="Short-chain dehydrogenase reductase"/>
    <property type="match status" value="2"/>
</dbReference>
<evidence type="ECO:0000256" key="2">
    <source>
        <dbReference type="ARBA" id="ARBA00005005"/>
    </source>
</evidence>
<dbReference type="AlphaFoldDB" id="A0A1R1Y0H3"/>
<dbReference type="Pfam" id="PF01575">
    <property type="entry name" value="MaoC_dehydratas"/>
    <property type="match status" value="1"/>
</dbReference>
<dbReference type="PANTHER" id="PTHR45024:SF2">
    <property type="entry name" value="SCP2 DOMAIN-CONTAINING PROTEIN"/>
    <property type="match status" value="1"/>
</dbReference>
<dbReference type="Gene3D" id="3.40.50.720">
    <property type="entry name" value="NAD(P)-binding Rossmann-like Domain"/>
    <property type="match status" value="2"/>
</dbReference>
<comment type="subcellular location">
    <subcellularLocation>
        <location evidence="1">Peroxisome</location>
    </subcellularLocation>
</comment>
<evidence type="ECO:0000256" key="1">
    <source>
        <dbReference type="ARBA" id="ARBA00004275"/>
    </source>
</evidence>
<protein>
    <submittedName>
        <fullName evidence="11">Peroxisomal hydratase-dehydrogenase-epimerase</fullName>
    </submittedName>
</protein>
<dbReference type="SUPFAM" id="SSF51735">
    <property type="entry name" value="NAD(P)-binding Rossmann-fold domains"/>
    <property type="match status" value="2"/>
</dbReference>
<dbReference type="PRINTS" id="PR00080">
    <property type="entry name" value="SDRFAMILY"/>
</dbReference>
<accession>A0A1R1Y0H3</accession>
<feature type="domain" description="Ketoreductase" evidence="10">
    <location>
        <begin position="11"/>
        <end position="204"/>
    </location>
</feature>
<dbReference type="Pfam" id="PF22622">
    <property type="entry name" value="MFE-2_hydrat-2_N"/>
    <property type="match status" value="1"/>
</dbReference>
<keyword evidence="4" id="KW-0276">Fatty acid metabolism</keyword>
<keyword evidence="8" id="KW-0576">Peroxisome</keyword>
<dbReference type="GO" id="GO:0016491">
    <property type="term" value="F:oxidoreductase activity"/>
    <property type="evidence" value="ECO:0007669"/>
    <property type="project" value="UniProtKB-KW"/>
</dbReference>
<evidence type="ECO:0000313" key="12">
    <source>
        <dbReference type="Proteomes" id="UP000187429"/>
    </source>
</evidence>
<keyword evidence="7" id="KW-0443">Lipid metabolism</keyword>
<evidence type="ECO:0000259" key="10">
    <source>
        <dbReference type="SMART" id="SM00822"/>
    </source>
</evidence>
<dbReference type="InterPro" id="IPR036291">
    <property type="entry name" value="NAD(P)-bd_dom_sf"/>
</dbReference>
<dbReference type="InterPro" id="IPR057326">
    <property type="entry name" value="KR_dom"/>
</dbReference>
<dbReference type="PRINTS" id="PR00081">
    <property type="entry name" value="GDHRDH"/>
</dbReference>
<evidence type="ECO:0000256" key="7">
    <source>
        <dbReference type="ARBA" id="ARBA00023098"/>
    </source>
</evidence>
<dbReference type="Proteomes" id="UP000187429">
    <property type="component" value="Unassembled WGS sequence"/>
</dbReference>
<organism evidence="11 12">
    <name type="scientific">Smittium culicis</name>
    <dbReference type="NCBI Taxonomy" id="133412"/>
    <lineage>
        <taxon>Eukaryota</taxon>
        <taxon>Fungi</taxon>
        <taxon>Fungi incertae sedis</taxon>
        <taxon>Zoopagomycota</taxon>
        <taxon>Kickxellomycotina</taxon>
        <taxon>Harpellomycetes</taxon>
        <taxon>Harpellales</taxon>
        <taxon>Legeriomycetaceae</taxon>
        <taxon>Smittium</taxon>
    </lineage>
</organism>
<dbReference type="UniPathway" id="UPA00659"/>
<dbReference type="InterPro" id="IPR020904">
    <property type="entry name" value="Sc_DH/Rdtase_CS"/>
</dbReference>
<dbReference type="InterPro" id="IPR029069">
    <property type="entry name" value="HotDog_dom_sf"/>
</dbReference>
<evidence type="ECO:0000256" key="9">
    <source>
        <dbReference type="ARBA" id="ARBA00023239"/>
    </source>
</evidence>
<dbReference type="CDD" id="cd05353">
    <property type="entry name" value="hydroxyacyl-CoA-like_DH_SDR_c-like"/>
    <property type="match status" value="2"/>
</dbReference>
<dbReference type="Gene3D" id="1.10.287.4290">
    <property type="match status" value="1"/>
</dbReference>
<dbReference type="CDD" id="cd03448">
    <property type="entry name" value="HDE_HSD"/>
    <property type="match status" value="1"/>
</dbReference>
<sequence length="935" mass="101278">MSNDSLRFDNRVVVITGAGGGLGKMYANFFASRGASLVINDYGVSLKGESASSSAADKVVDEIVKAGGRAVANYDSVENGEKIIKTAIDAFGRVDILINNAGILRDKSFINSSDVDWDLVCQVHLNGAFKVTHAAWPIFRAQKFGRIINTTSPAGIYGNFGQASYSAAKHALIAFSDTLSQEGNKYNILCNTISPLAASRLTETSMPAEMLEVLDPKYIVPVVAFLSHETTTVTGGLFEAAGGFINSVRWELAKGAIFKPDSTFTPAAVANRYHEITDFNSGNKYPNFKNGVDYLGLMKQAMNTSASNHSKELSFDGKVVVITGSGAGLGLVYAKMFAKHGAKVLINDVGRSKDGKYTADIIANQINSSGGIAAADHNSVEDGDAVINSAIKAFGKIDIIINNAGILRDKSFVKMSVKDWYDVYNVHLRGTYKVSKAAWPHFLKQKSGVILNTSSSVGLYGNFGQCNYSSAKGGIIGLSKTLAIEGAKHGIRVNCIAPNAGTAMTATVFPPEIVELLKPDYVAPFVGFLCHSSCKDSGKMFQVGSCWAGEVRRQSTGGYVFPQDNSFTPEAIRDKWSVITNFDDGRAVNTKDIREFTTNVITTLVKLKSQNKKKSSKSATKIPSKLVDVAAARNHKYDSSKFEYTTRDVMLYSVGIGATRMDLPLVYENSSNFHTFPTYAVIPEFFVPNNMNDYLPEYNPMMLLHGEEFIEIHSPIPTSGSLVCTPEIVDIVDKVKGATVINRVTMRCPKSNNVVAVSESTFFIRGIGGFSKHPEFKPAPSPSRSAIAALDVKTPQTRPDCIYSQKTNPEQAVVYRLSGDYNPLHIDPEMAAFGNFDQPILHGLCTMGYTVRHVVKCAVGGRSLSLKSVKVRFSSPIYPGETIETLMWKSPSNSKIVLFGARVVERDLIVLSNGIAEFTEDISSIVAPASETSKL</sequence>
<dbReference type="SUPFAM" id="SSF54637">
    <property type="entry name" value="Thioesterase/thiol ester dehydrase-isomerase"/>
    <property type="match status" value="2"/>
</dbReference>
<keyword evidence="9" id="KW-0456">Lyase</keyword>
<evidence type="ECO:0000256" key="8">
    <source>
        <dbReference type="ARBA" id="ARBA00023140"/>
    </source>
</evidence>
<dbReference type="InterPro" id="IPR051687">
    <property type="entry name" value="Peroxisomal_Beta-Oxidation"/>
</dbReference>
<comment type="caution">
    <text evidence="11">The sequence shown here is derived from an EMBL/GenBank/DDBJ whole genome shotgun (WGS) entry which is preliminary data.</text>
</comment>
<dbReference type="Gene3D" id="3.10.129.10">
    <property type="entry name" value="Hotdog Thioesterase"/>
    <property type="match status" value="1"/>
</dbReference>
<dbReference type="InterPro" id="IPR002347">
    <property type="entry name" value="SDR_fam"/>
</dbReference>
<dbReference type="InterPro" id="IPR054357">
    <property type="entry name" value="MFE-2_N"/>
</dbReference>
<reference evidence="12" key="1">
    <citation type="submission" date="2017-01" db="EMBL/GenBank/DDBJ databases">
        <authorList>
            <person name="Wang Y."/>
            <person name="White M."/>
            <person name="Kvist S."/>
            <person name="Moncalvo J.-M."/>
        </authorList>
    </citation>
    <scope>NUCLEOTIDE SEQUENCE [LARGE SCALE GENOMIC DNA]</scope>
    <source>
        <strain evidence="12">ID-206-W2</strain>
    </source>
</reference>
<dbReference type="GO" id="GO:0005777">
    <property type="term" value="C:peroxisome"/>
    <property type="evidence" value="ECO:0007669"/>
    <property type="project" value="UniProtKB-SubCell"/>
</dbReference>
<gene>
    <name evidence="11" type="ORF">AYI69_g6223</name>
</gene>
<name>A0A1R1Y0H3_9FUNG</name>
<keyword evidence="12" id="KW-1185">Reference proteome</keyword>
<dbReference type="OrthoDB" id="60204at2759"/>
<dbReference type="SMART" id="SM00822">
    <property type="entry name" value="PKS_KR"/>
    <property type="match status" value="1"/>
</dbReference>
<keyword evidence="6" id="KW-0560">Oxidoreductase</keyword>
<dbReference type="PANTHER" id="PTHR45024">
    <property type="entry name" value="DEHYDROGENASES, SHORT CHAIN"/>
    <property type="match status" value="1"/>
</dbReference>
<dbReference type="GO" id="GO:0004300">
    <property type="term" value="F:enoyl-CoA hydratase activity"/>
    <property type="evidence" value="ECO:0007669"/>
    <property type="project" value="UniProtKB-ARBA"/>
</dbReference>
<dbReference type="PROSITE" id="PS00061">
    <property type="entry name" value="ADH_SHORT"/>
    <property type="match status" value="2"/>
</dbReference>
<comment type="pathway">
    <text evidence="2">Lipid metabolism; fatty acid beta-oxidation.</text>
</comment>
<comment type="similarity">
    <text evidence="3">Belongs to the short-chain dehydrogenases/reductases (SDR) family.</text>
</comment>
<evidence type="ECO:0000313" key="11">
    <source>
        <dbReference type="EMBL" id="OMJ20398.1"/>
    </source>
</evidence>
<dbReference type="EMBL" id="LSSM01002767">
    <property type="protein sequence ID" value="OMJ20398.1"/>
    <property type="molecule type" value="Genomic_DNA"/>
</dbReference>
<evidence type="ECO:0000256" key="6">
    <source>
        <dbReference type="ARBA" id="ARBA00023002"/>
    </source>
</evidence>
<proteinExistence type="inferred from homology"/>
<dbReference type="InterPro" id="IPR002539">
    <property type="entry name" value="MaoC-like_dom"/>
</dbReference>
<dbReference type="GO" id="GO:0006635">
    <property type="term" value="P:fatty acid beta-oxidation"/>
    <property type="evidence" value="ECO:0007669"/>
    <property type="project" value="UniProtKB-UniPathway"/>
</dbReference>
<evidence type="ECO:0000256" key="5">
    <source>
        <dbReference type="ARBA" id="ARBA00022857"/>
    </source>
</evidence>
<dbReference type="Pfam" id="PF00106">
    <property type="entry name" value="adh_short"/>
    <property type="match status" value="2"/>
</dbReference>